<dbReference type="SUPFAM" id="SSF48371">
    <property type="entry name" value="ARM repeat"/>
    <property type="match status" value="1"/>
</dbReference>
<name>A0ABS8NER9_9BACT</name>
<dbReference type="EMBL" id="JAJKFW010000003">
    <property type="protein sequence ID" value="MCC9640946.1"/>
    <property type="molecule type" value="Genomic_DNA"/>
</dbReference>
<accession>A0ABS8NER9</accession>
<dbReference type="RefSeq" id="WP_230270722.1">
    <property type="nucleotide sequence ID" value="NZ_JAJKFW010000003.1"/>
</dbReference>
<dbReference type="InterPro" id="IPR016024">
    <property type="entry name" value="ARM-type_fold"/>
</dbReference>
<keyword evidence="1" id="KW-0472">Membrane</keyword>
<proteinExistence type="predicted"/>
<sequence>MSMLASNPSSPADVPNPFAIALPAKTGTKQRFLHALQFLAIAALITVIWMAATVYGKQYLLSRLTDGFDALDTTQKNERLLQIAGFGSSAIPHLTNCLLDEDDAVSEVAFGLLTQLQNDWTTYAPASSAESHASFLDAMQDNVASTPLEQWTDRQIARSRALIRQSMLEFADTKSFGVNELGEETQTLIASVSKRSRDLLNDLAPAPRMLTKTAVAKVAANAAPSKSTQTESMWTDWPPSRPVEIVRSGTRQQPEAIQVRETATRLDVDNENADQVSQSDTVNQLETVPQGVTVPLSQVSPSTPSVHRVPGLPRIAETGTHRVVRVNAELSPSPFRAMNDETVIRHLGNPDAMLANQARVELTQRGFSNAQLEFGSALAIAKPADRIELIDSMRRSGGLNAWPWLSMSLDDADRQVRLHVVSILASSPTETTQKRLQKRLEVETDPQVATRIRRVLDLR</sequence>
<dbReference type="Proteomes" id="UP001430306">
    <property type="component" value="Unassembled WGS sequence"/>
</dbReference>
<comment type="caution">
    <text evidence="2">The sequence shown here is derived from an EMBL/GenBank/DDBJ whole genome shotgun (WGS) entry which is preliminary data.</text>
</comment>
<evidence type="ECO:0000313" key="2">
    <source>
        <dbReference type="EMBL" id="MCC9640946.1"/>
    </source>
</evidence>
<protein>
    <recommendedName>
        <fullName evidence="4">Transmembrane protein</fullName>
    </recommendedName>
</protein>
<evidence type="ECO:0000256" key="1">
    <source>
        <dbReference type="SAM" id="Phobius"/>
    </source>
</evidence>
<keyword evidence="1" id="KW-1133">Transmembrane helix</keyword>
<gene>
    <name evidence="2" type="ORF">LOC71_01580</name>
</gene>
<keyword evidence="3" id="KW-1185">Reference proteome</keyword>
<reference evidence="2" key="1">
    <citation type="submission" date="2021-11" db="EMBL/GenBank/DDBJ databases">
        <title>Genome sequence.</title>
        <authorList>
            <person name="Sun Q."/>
        </authorList>
    </citation>
    <scope>NUCLEOTIDE SEQUENCE</scope>
    <source>
        <strain evidence="2">JC740</strain>
    </source>
</reference>
<keyword evidence="1" id="KW-0812">Transmembrane</keyword>
<feature type="transmembrane region" description="Helical" evidence="1">
    <location>
        <begin position="32"/>
        <end position="55"/>
    </location>
</feature>
<evidence type="ECO:0000313" key="3">
    <source>
        <dbReference type="Proteomes" id="UP001430306"/>
    </source>
</evidence>
<organism evidence="2 3">
    <name type="scientific">Rhodopirellula halodulae</name>
    <dbReference type="NCBI Taxonomy" id="2894198"/>
    <lineage>
        <taxon>Bacteria</taxon>
        <taxon>Pseudomonadati</taxon>
        <taxon>Planctomycetota</taxon>
        <taxon>Planctomycetia</taxon>
        <taxon>Pirellulales</taxon>
        <taxon>Pirellulaceae</taxon>
        <taxon>Rhodopirellula</taxon>
    </lineage>
</organism>
<evidence type="ECO:0008006" key="4">
    <source>
        <dbReference type="Google" id="ProtNLM"/>
    </source>
</evidence>